<organism evidence="2 3">
    <name type="scientific">Crassostrea virginica</name>
    <name type="common">Eastern oyster</name>
    <dbReference type="NCBI Taxonomy" id="6565"/>
    <lineage>
        <taxon>Eukaryota</taxon>
        <taxon>Metazoa</taxon>
        <taxon>Spiralia</taxon>
        <taxon>Lophotrochozoa</taxon>
        <taxon>Mollusca</taxon>
        <taxon>Bivalvia</taxon>
        <taxon>Autobranchia</taxon>
        <taxon>Pteriomorphia</taxon>
        <taxon>Ostreida</taxon>
        <taxon>Ostreoidea</taxon>
        <taxon>Ostreidae</taxon>
        <taxon>Crassostrea</taxon>
    </lineage>
</organism>
<keyword evidence="1" id="KW-0732">Signal</keyword>
<gene>
    <name evidence="3" type="primary">LOC111134619</name>
</gene>
<evidence type="ECO:0000313" key="2">
    <source>
        <dbReference type="Proteomes" id="UP000694844"/>
    </source>
</evidence>
<name>A0A8B8EFV1_CRAVI</name>
<dbReference type="KEGG" id="cvn:111134619"/>
<accession>A0A8B8EFV1</accession>
<protein>
    <submittedName>
        <fullName evidence="3">Uncharacterized protein LOC111134619 isoform X1</fullName>
    </submittedName>
</protein>
<proteinExistence type="predicted"/>
<sequence>MKIFIYASILAVVLCREFRQLPEDKTCPDLELKVLNDVYCQKGEKTHCLMDDQHRHGVVCVKERDIQAGYCPYYNNAKSAMEVRPCEGERCPNKTFTSSAVVLYPECYENYRTQGSISNKLGTTLPWKRGFQLLKLTIQDRGKLEDEL</sequence>
<feature type="chain" id="PRO_5034100597" evidence="1">
    <location>
        <begin position="16"/>
        <end position="148"/>
    </location>
</feature>
<evidence type="ECO:0000313" key="3">
    <source>
        <dbReference type="RefSeq" id="XP_022339512.1"/>
    </source>
</evidence>
<dbReference type="AlphaFoldDB" id="A0A8B8EFV1"/>
<reference evidence="3" key="1">
    <citation type="submission" date="2025-08" db="UniProtKB">
        <authorList>
            <consortium name="RefSeq"/>
        </authorList>
    </citation>
    <scope>IDENTIFICATION</scope>
    <source>
        <tissue evidence="3">Whole sample</tissue>
    </source>
</reference>
<dbReference type="RefSeq" id="XP_022339512.1">
    <property type="nucleotide sequence ID" value="XM_022483804.1"/>
</dbReference>
<dbReference type="Proteomes" id="UP000694844">
    <property type="component" value="Chromosome 5"/>
</dbReference>
<evidence type="ECO:0000256" key="1">
    <source>
        <dbReference type="SAM" id="SignalP"/>
    </source>
</evidence>
<dbReference type="GeneID" id="111134619"/>
<keyword evidence="2" id="KW-1185">Reference proteome</keyword>
<feature type="signal peptide" evidence="1">
    <location>
        <begin position="1"/>
        <end position="15"/>
    </location>
</feature>